<dbReference type="FunFam" id="2.60.120.920:FF:000004">
    <property type="entry name" value="Butyrophilin subfamily 1 member A1"/>
    <property type="match status" value="1"/>
</dbReference>
<dbReference type="SUPFAM" id="SSF49899">
    <property type="entry name" value="Concanavalin A-like lectins/glucanases"/>
    <property type="match status" value="1"/>
</dbReference>
<keyword evidence="2 4" id="KW-0863">Zinc-finger</keyword>
<evidence type="ECO:0000256" key="1">
    <source>
        <dbReference type="ARBA" id="ARBA00022723"/>
    </source>
</evidence>
<dbReference type="Pfam" id="PF25600">
    <property type="entry name" value="TRIM_CC"/>
    <property type="match status" value="1"/>
</dbReference>
<dbReference type="InterPro" id="IPR001841">
    <property type="entry name" value="Znf_RING"/>
</dbReference>
<keyword evidence="1" id="KW-0479">Metal-binding</keyword>
<dbReference type="CDD" id="cd13733">
    <property type="entry name" value="SPRY_PRY_C-I_1"/>
    <property type="match status" value="1"/>
</dbReference>
<evidence type="ECO:0000256" key="5">
    <source>
        <dbReference type="SAM" id="MobiDB-lite"/>
    </source>
</evidence>
<feature type="domain" description="B30.2/SPRY" evidence="8">
    <location>
        <begin position="819"/>
        <end position="1013"/>
    </location>
</feature>
<dbReference type="InterPro" id="IPR036174">
    <property type="entry name" value="Znf_Sec23_Sec24_sf"/>
</dbReference>
<dbReference type="InterPro" id="IPR003879">
    <property type="entry name" value="Butyrophylin_SPRY"/>
</dbReference>
<dbReference type="InterPro" id="IPR013320">
    <property type="entry name" value="ConA-like_dom_sf"/>
</dbReference>
<dbReference type="InterPro" id="IPR003877">
    <property type="entry name" value="SPRY_dom"/>
</dbReference>
<evidence type="ECO:0000259" key="6">
    <source>
        <dbReference type="PROSITE" id="PS50089"/>
    </source>
</evidence>
<dbReference type="InterPro" id="IPR050143">
    <property type="entry name" value="TRIM/RBCC"/>
</dbReference>
<dbReference type="PROSITE" id="PS00518">
    <property type="entry name" value="ZF_RING_1"/>
    <property type="match status" value="1"/>
</dbReference>
<name>A0A2U9B0C0_SCOMX</name>
<dbReference type="GO" id="GO:0030127">
    <property type="term" value="C:COPII vesicle coat"/>
    <property type="evidence" value="ECO:0007669"/>
    <property type="project" value="InterPro"/>
</dbReference>
<dbReference type="GO" id="GO:0006886">
    <property type="term" value="P:intracellular protein transport"/>
    <property type="evidence" value="ECO:0007669"/>
    <property type="project" value="InterPro"/>
</dbReference>
<dbReference type="Pfam" id="PF13445">
    <property type="entry name" value="zf-RING_UBOX"/>
    <property type="match status" value="1"/>
</dbReference>
<dbReference type="SUPFAM" id="SSF57850">
    <property type="entry name" value="RING/U-box"/>
    <property type="match status" value="1"/>
</dbReference>
<feature type="compositionally biased region" description="Pro residues" evidence="5">
    <location>
        <begin position="592"/>
        <end position="601"/>
    </location>
</feature>
<dbReference type="Pfam" id="PF00643">
    <property type="entry name" value="zf-B_box"/>
    <property type="match status" value="1"/>
</dbReference>
<sequence length="1015" mass="112325">MQMEFACSHVVCNWGSDAAASGLETSQSPVLCGKCSAALSCLSPVRRNVWACGFCGCENRVDDGSGRVSTGQGSDDLYLPTQSDDDYQNLEDVLVVFCVDVSGSMSVTTEVVIYGDGTCPPLTLSDWALIDYDHIWEQGAAFSIPHCIAETYHQLVQRVKDLRENGATCLGPAALASVAMASRYPGSKVILCTDGRANIGLGQMEQTSLPSSPLTPYFYKQLAHQAVESGYFPYEDENNHWLVRHIGNVTKGLEITFQFAVKQEFMTIFLQMGTVPFQLQLSFKTRDQQRVTRIVTVQRPVTSCSGMWAGTFNMAVLGVHCAQLCASLTMEGRVQDAQAQLKAQQGLLTQISERRPTQEQECIYGNWMDTMATICDDIATESQTLSDEAAEVVYQMKRASSVGNNGGNATQMQKKPVRKSISSFSLVNLKGFARGQGGAHSCRWHTETGNCLRKVLATTTVLPVIAALGRMSLHRSFLSDEQFLCSICLDVFTNPSSTPCGHSFCMSCIGRYWDGAKVCQCPLCKKTYQKRPDLQINRTLREITEQFRSMRGGGGLERRRGGKGGGDGAITEDESTPALLASSVPNDSPITSGPPPPPPPHVSRSNGRRRFTVSGAASSQSLSVCDLHHRGTTIYCRTDRVCICPDCEAEQHQHHDTVSVEDEWTDTKSQLIVSAQEIQEMIRQRIKKIEEIRVSVTELEQAVERETAGSVRLFSWLLSAIERSQAELMEVMEMSRRAAEHQADATVRQLELEVEELRGREGALHELAQSDDPSHCVKAFAVLSGPPPSKNWSGVSVNSDLGTGIVYRSLAALVERFQEELRNVAEKGMRKVQEYAVDVTLDPDTAHPRLILSDDMKSVKCGERHQLLPDNPERFDRVVCVLGRNAISSGRHYWEVEVGGKTDWDLGVARKSVNRKGKVDVTPVNGYWFLSLRNKNKYAFRTEPSTVVDLNLPPHKIGVFVDFDKGQVSFYNVEAKIHIYTFNDTFTERMFPFFSPCTNKSGKNETPLIITPVKT</sequence>
<dbReference type="SMART" id="SM00589">
    <property type="entry name" value="PRY"/>
    <property type="match status" value="1"/>
</dbReference>
<evidence type="ECO:0000259" key="8">
    <source>
        <dbReference type="PROSITE" id="PS50188"/>
    </source>
</evidence>
<evidence type="ECO:0000256" key="4">
    <source>
        <dbReference type="PROSITE-ProRule" id="PRU00024"/>
    </source>
</evidence>
<organism evidence="9 10">
    <name type="scientific">Scophthalmus maximus</name>
    <name type="common">Turbot</name>
    <name type="synonym">Psetta maxima</name>
    <dbReference type="NCBI Taxonomy" id="52904"/>
    <lineage>
        <taxon>Eukaryota</taxon>
        <taxon>Metazoa</taxon>
        <taxon>Chordata</taxon>
        <taxon>Craniata</taxon>
        <taxon>Vertebrata</taxon>
        <taxon>Euteleostomi</taxon>
        <taxon>Actinopterygii</taxon>
        <taxon>Neopterygii</taxon>
        <taxon>Teleostei</taxon>
        <taxon>Neoteleostei</taxon>
        <taxon>Acanthomorphata</taxon>
        <taxon>Carangaria</taxon>
        <taxon>Pleuronectiformes</taxon>
        <taxon>Pleuronectoidei</taxon>
        <taxon>Scophthalmidae</taxon>
        <taxon>Scophthalmus</taxon>
    </lineage>
</organism>
<dbReference type="Gene3D" id="3.30.160.60">
    <property type="entry name" value="Classic Zinc Finger"/>
    <property type="match status" value="1"/>
</dbReference>
<dbReference type="Gene3D" id="3.40.50.410">
    <property type="entry name" value="von Willebrand factor, type A domain"/>
    <property type="match status" value="1"/>
</dbReference>
<evidence type="ECO:0000256" key="3">
    <source>
        <dbReference type="ARBA" id="ARBA00022833"/>
    </source>
</evidence>
<dbReference type="InterPro" id="IPR000315">
    <property type="entry name" value="Znf_B-box"/>
</dbReference>
<dbReference type="Gene3D" id="2.60.120.920">
    <property type="match status" value="1"/>
</dbReference>
<evidence type="ECO:0000313" key="9">
    <source>
        <dbReference type="EMBL" id="AWO97363.1"/>
    </source>
</evidence>
<dbReference type="PROSITE" id="PS50089">
    <property type="entry name" value="ZF_RING_2"/>
    <property type="match status" value="1"/>
</dbReference>
<keyword evidence="10" id="KW-1185">Reference proteome</keyword>
<dbReference type="InterPro" id="IPR013083">
    <property type="entry name" value="Znf_RING/FYVE/PHD"/>
</dbReference>
<dbReference type="Proteomes" id="UP000246464">
    <property type="component" value="Chromosome 2"/>
</dbReference>
<keyword evidence="3" id="KW-0862">Zinc</keyword>
<accession>A0A2U9B0C0</accession>
<dbReference type="SUPFAM" id="SSF82919">
    <property type="entry name" value="Zn-finger domain of Sec23/24"/>
    <property type="match status" value="1"/>
</dbReference>
<proteinExistence type="predicted"/>
<protein>
    <submittedName>
        <fullName evidence="9">Putative tripartite motif-containing protein 7-like</fullName>
    </submittedName>
</protein>
<dbReference type="InterPro" id="IPR036465">
    <property type="entry name" value="vWFA_dom_sf"/>
</dbReference>
<feature type="domain" description="RING-type" evidence="6">
    <location>
        <begin position="485"/>
        <end position="525"/>
    </location>
</feature>
<dbReference type="CDD" id="cd19769">
    <property type="entry name" value="Bbox2_TRIM16-like"/>
    <property type="match status" value="1"/>
</dbReference>
<dbReference type="PRINTS" id="PR01407">
    <property type="entry name" value="BUTYPHLNCDUF"/>
</dbReference>
<dbReference type="InterPro" id="IPR001870">
    <property type="entry name" value="B30.2/SPRY"/>
</dbReference>
<dbReference type="EMBL" id="CP026244">
    <property type="protein sequence ID" value="AWO97363.1"/>
    <property type="molecule type" value="Genomic_DNA"/>
</dbReference>
<dbReference type="InterPro" id="IPR043136">
    <property type="entry name" value="B30.2/SPRY_sf"/>
</dbReference>
<evidence type="ECO:0000259" key="7">
    <source>
        <dbReference type="PROSITE" id="PS50119"/>
    </source>
</evidence>
<dbReference type="SMART" id="SM00449">
    <property type="entry name" value="SPRY"/>
    <property type="match status" value="1"/>
</dbReference>
<feature type="region of interest" description="Disordered" evidence="5">
    <location>
        <begin position="547"/>
        <end position="607"/>
    </location>
</feature>
<dbReference type="Gene3D" id="3.30.40.10">
    <property type="entry name" value="Zinc/RING finger domain, C3HC4 (zinc finger)"/>
    <property type="match status" value="1"/>
</dbReference>
<reference evidence="9 10" key="1">
    <citation type="submission" date="2017-12" db="EMBL/GenBank/DDBJ databases">
        <title>Integrating genomic resources of turbot (Scophthalmus maximus) in depth evaluation of genetic and physical mapping variation across individuals.</title>
        <authorList>
            <person name="Martinez P."/>
        </authorList>
    </citation>
    <scope>NUCLEOTIDE SEQUENCE [LARGE SCALE GENOMIC DNA]</scope>
</reference>
<dbReference type="InterPro" id="IPR027370">
    <property type="entry name" value="Znf-RING_euk"/>
</dbReference>
<dbReference type="PROSITE" id="PS50119">
    <property type="entry name" value="ZF_BBOX"/>
    <property type="match status" value="1"/>
</dbReference>
<dbReference type="SUPFAM" id="SSF53300">
    <property type="entry name" value="vWA-like"/>
    <property type="match status" value="1"/>
</dbReference>
<dbReference type="InterPro" id="IPR017907">
    <property type="entry name" value="Znf_RING_CS"/>
</dbReference>
<dbReference type="SMART" id="SM00184">
    <property type="entry name" value="RING"/>
    <property type="match status" value="1"/>
</dbReference>
<gene>
    <name evidence="9" type="ORF">SMAX5B_007084</name>
</gene>
<feature type="domain" description="B box-type" evidence="7">
    <location>
        <begin position="620"/>
        <end position="660"/>
    </location>
</feature>
<dbReference type="SUPFAM" id="SSF57845">
    <property type="entry name" value="B-box zinc-binding domain"/>
    <property type="match status" value="1"/>
</dbReference>
<dbReference type="GO" id="GO:0006888">
    <property type="term" value="P:endoplasmic reticulum to Golgi vesicle-mediated transport"/>
    <property type="evidence" value="ECO:0007669"/>
    <property type="project" value="InterPro"/>
</dbReference>
<dbReference type="InterPro" id="IPR006574">
    <property type="entry name" value="PRY"/>
</dbReference>
<dbReference type="STRING" id="52904.ENSSMAP00000002150"/>
<dbReference type="GO" id="GO:0008270">
    <property type="term" value="F:zinc ion binding"/>
    <property type="evidence" value="ECO:0007669"/>
    <property type="project" value="UniProtKB-KW"/>
</dbReference>
<dbReference type="PANTHER" id="PTHR24103">
    <property type="entry name" value="E3 UBIQUITIN-PROTEIN LIGASE TRIM"/>
    <property type="match status" value="1"/>
</dbReference>
<dbReference type="Pfam" id="PF13765">
    <property type="entry name" value="PRY"/>
    <property type="match status" value="1"/>
</dbReference>
<dbReference type="Pfam" id="PF00622">
    <property type="entry name" value="SPRY"/>
    <property type="match status" value="1"/>
</dbReference>
<dbReference type="PROSITE" id="PS50188">
    <property type="entry name" value="B302_SPRY"/>
    <property type="match status" value="1"/>
</dbReference>
<dbReference type="AlphaFoldDB" id="A0A2U9B0C0"/>
<dbReference type="InterPro" id="IPR058030">
    <property type="entry name" value="TRIM8/14/16/25/29/45/65_CC"/>
</dbReference>
<evidence type="ECO:0000256" key="2">
    <source>
        <dbReference type="ARBA" id="ARBA00022771"/>
    </source>
</evidence>
<evidence type="ECO:0000313" key="10">
    <source>
        <dbReference type="Proteomes" id="UP000246464"/>
    </source>
</evidence>